<dbReference type="HOGENOM" id="CLU_1452289_0_0_7"/>
<organism evidence="2 3">
    <name type="scientific">Desulfomonile tiedjei (strain ATCC 49306 / DSM 6799 / DCB-1)</name>
    <dbReference type="NCBI Taxonomy" id="706587"/>
    <lineage>
        <taxon>Bacteria</taxon>
        <taxon>Pseudomonadati</taxon>
        <taxon>Thermodesulfobacteriota</taxon>
        <taxon>Desulfomonilia</taxon>
        <taxon>Desulfomonilales</taxon>
        <taxon>Desulfomonilaceae</taxon>
        <taxon>Desulfomonile</taxon>
    </lineage>
</organism>
<dbReference type="AlphaFoldDB" id="I4C3U3"/>
<proteinExistence type="predicted"/>
<protein>
    <recommendedName>
        <fullName evidence="1">PilZ domain-containing protein</fullName>
    </recommendedName>
</protein>
<accession>I4C3U3</accession>
<evidence type="ECO:0000313" key="3">
    <source>
        <dbReference type="Proteomes" id="UP000006055"/>
    </source>
</evidence>
<evidence type="ECO:0000313" key="2">
    <source>
        <dbReference type="EMBL" id="AFM24234.1"/>
    </source>
</evidence>
<dbReference type="GO" id="GO:0035438">
    <property type="term" value="F:cyclic-di-GMP binding"/>
    <property type="evidence" value="ECO:0007669"/>
    <property type="project" value="InterPro"/>
</dbReference>
<dbReference type="EMBL" id="CP003360">
    <property type="protein sequence ID" value="AFM24234.1"/>
    <property type="molecule type" value="Genomic_DNA"/>
</dbReference>
<feature type="domain" description="PilZ" evidence="1">
    <location>
        <begin position="68"/>
        <end position="169"/>
    </location>
</feature>
<gene>
    <name evidence="2" type="ordered locus">Desti_1522</name>
</gene>
<evidence type="ECO:0000259" key="1">
    <source>
        <dbReference type="Pfam" id="PF07238"/>
    </source>
</evidence>
<dbReference type="Pfam" id="PF07238">
    <property type="entry name" value="PilZ"/>
    <property type="match status" value="1"/>
</dbReference>
<keyword evidence="3" id="KW-1185">Reference proteome</keyword>
<dbReference type="RefSeq" id="WP_014809382.1">
    <property type="nucleotide sequence ID" value="NC_018025.1"/>
</dbReference>
<dbReference type="SUPFAM" id="SSF141371">
    <property type="entry name" value="PilZ domain-like"/>
    <property type="match status" value="1"/>
</dbReference>
<dbReference type="Proteomes" id="UP000006055">
    <property type="component" value="Chromosome"/>
</dbReference>
<reference evidence="3" key="1">
    <citation type="submission" date="2012-06" db="EMBL/GenBank/DDBJ databases">
        <title>Complete sequence of chromosome of Desulfomonile tiedjei DSM 6799.</title>
        <authorList>
            <person name="Lucas S."/>
            <person name="Copeland A."/>
            <person name="Lapidus A."/>
            <person name="Glavina del Rio T."/>
            <person name="Dalin E."/>
            <person name="Tice H."/>
            <person name="Bruce D."/>
            <person name="Goodwin L."/>
            <person name="Pitluck S."/>
            <person name="Peters L."/>
            <person name="Ovchinnikova G."/>
            <person name="Zeytun A."/>
            <person name="Lu M."/>
            <person name="Kyrpides N."/>
            <person name="Mavromatis K."/>
            <person name="Ivanova N."/>
            <person name="Brettin T."/>
            <person name="Detter J.C."/>
            <person name="Han C."/>
            <person name="Larimer F."/>
            <person name="Land M."/>
            <person name="Hauser L."/>
            <person name="Markowitz V."/>
            <person name="Cheng J.-F."/>
            <person name="Hugenholtz P."/>
            <person name="Woyke T."/>
            <person name="Wu D."/>
            <person name="Spring S."/>
            <person name="Schroeder M."/>
            <person name="Brambilla E."/>
            <person name="Klenk H.-P."/>
            <person name="Eisen J.A."/>
        </authorList>
    </citation>
    <scope>NUCLEOTIDE SEQUENCE [LARGE SCALE GENOMIC DNA]</scope>
    <source>
        <strain evidence="3">ATCC 49306 / DSM 6799 / DCB-1</strain>
    </source>
</reference>
<dbReference type="eggNOG" id="COG4191">
    <property type="taxonomic scope" value="Bacteria"/>
</dbReference>
<sequence length="186" mass="21433">MRTLKAKHVVADFRARLTDFELMAKYDLSLEELEKVLAQLVKAGLLRPAELYERGLFYDEPQNRVLTRSSGRVYLRVPIPICLLDDPTRAGFLTDLSYKGFRTRMLNIQEGEEATFLVRADEVTQLKAFELTAICIWVNPGERRPQDFQAGFSITRIEPEEVQKIDSLMTLLSFGDRNLMRKKTST</sequence>
<dbReference type="KEGG" id="dti:Desti_1522"/>
<name>I4C3U3_DESTA</name>
<dbReference type="InterPro" id="IPR009875">
    <property type="entry name" value="PilZ_domain"/>
</dbReference>